<name>A0A930YEQ5_9ACTN</name>
<organism evidence="1 2">
    <name type="scientific">Nocardioides islandensis</name>
    <dbReference type="NCBI Taxonomy" id="433663"/>
    <lineage>
        <taxon>Bacteria</taxon>
        <taxon>Bacillati</taxon>
        <taxon>Actinomycetota</taxon>
        <taxon>Actinomycetes</taxon>
        <taxon>Propionibacteriales</taxon>
        <taxon>Nocardioidaceae</taxon>
        <taxon>Nocardioides</taxon>
    </lineage>
</organism>
<comment type="caution">
    <text evidence="1">The sequence shown here is derived from an EMBL/GenBank/DDBJ whole genome shotgun (WGS) entry which is preliminary data.</text>
</comment>
<accession>A0A930YEQ5</accession>
<dbReference type="AlphaFoldDB" id="A0A930YEQ5"/>
<dbReference type="InterPro" id="IPR032710">
    <property type="entry name" value="NTF2-like_dom_sf"/>
</dbReference>
<evidence type="ECO:0000313" key="2">
    <source>
        <dbReference type="Proteomes" id="UP000640489"/>
    </source>
</evidence>
<keyword evidence="2" id="KW-1185">Reference proteome</keyword>
<dbReference type="Gene3D" id="3.10.450.50">
    <property type="match status" value="1"/>
</dbReference>
<gene>
    <name evidence="1" type="ORF">ISU07_12730</name>
</gene>
<dbReference type="EMBL" id="JADKPN010000007">
    <property type="protein sequence ID" value="MBF4763993.1"/>
    <property type="molecule type" value="Genomic_DNA"/>
</dbReference>
<dbReference type="SUPFAM" id="SSF54427">
    <property type="entry name" value="NTF2-like"/>
    <property type="match status" value="1"/>
</dbReference>
<protein>
    <submittedName>
        <fullName evidence="1">Nuclear transport factor 2 family protein</fullName>
    </submittedName>
</protein>
<dbReference type="Proteomes" id="UP000640489">
    <property type="component" value="Unassembled WGS sequence"/>
</dbReference>
<sequence length="121" mass="13352">MLAEKVVFRSPAVFEPYEGKAATIVLLKAVARTLQDFHYTRTFLEEDGRGFAAVFEAKVGMKTVEGIDLLRLDAHGLVADFRVMVRPHSALEALMKAMVPAIERVLTDQREAEAAGPGQHD</sequence>
<reference evidence="1" key="1">
    <citation type="submission" date="2020-11" db="EMBL/GenBank/DDBJ databases">
        <title>Nocardioides sp. nov., isolated from Soil of Cynanchum wilfordii Hemsley rhizosphere.</title>
        <authorList>
            <person name="Lee J.-S."/>
            <person name="Suh M.K."/>
            <person name="Kim J.-S."/>
        </authorList>
    </citation>
    <scope>NUCLEOTIDE SEQUENCE</scope>
    <source>
        <strain evidence="1">KCTC 19275</strain>
    </source>
</reference>
<proteinExistence type="predicted"/>
<evidence type="ECO:0000313" key="1">
    <source>
        <dbReference type="EMBL" id="MBF4763993.1"/>
    </source>
</evidence>